<dbReference type="AlphaFoldDB" id="A0A0Y0Q1P5"/>
<dbReference type="PANTHER" id="PTHR12304">
    <property type="entry name" value="INOSINE-URIDINE PREFERRING NUCLEOSIDE HYDROLASE"/>
    <property type="match status" value="1"/>
</dbReference>
<dbReference type="InterPro" id="IPR001910">
    <property type="entry name" value="Inosine/uridine_hydrolase_dom"/>
</dbReference>
<dbReference type="GO" id="GO:0008477">
    <property type="term" value="F:purine nucleosidase activity"/>
    <property type="evidence" value="ECO:0007669"/>
    <property type="project" value="TreeGrafter"/>
</dbReference>
<accession>A0A0Y0Q1P5</accession>
<feature type="domain" description="Inosine/uridine-preferring nucleoside hydrolase" evidence="3">
    <location>
        <begin position="5"/>
        <end position="301"/>
    </location>
</feature>
<sequence length="322" mass="32830">MPIPVIIDTDPGLDDALAILLAFASPELEVLGLTTVGGNAGLAHTTRNALRLLHLIGRDDVPVAAGANTPLVRQDAVSAAGVHGDDGFGGVPLAEAPRGADARPAVQLLVDLIEGSAEPVTLIALGPLTNVATLLAAYPGTAAKLDKIVLMGGGAQHLGNVTPTAEFNIWYDPDAASRVFASGLPITMIGLDVTHKAITFAEDWEPLRAQGGPVAEAVTGMVDFYTQTYRENLGVEGTAQHDALAVAAVIAPELVTTSALHVDVECSGPLTIGMTVVDLHNVTGKKPTANVGLEVDAAAFNTLLIGRILAINAATPAAPPAG</sequence>
<evidence type="ECO:0000256" key="1">
    <source>
        <dbReference type="ARBA" id="ARBA00022801"/>
    </source>
</evidence>
<dbReference type="Gene3D" id="3.90.245.10">
    <property type="entry name" value="Ribonucleoside hydrolase-like"/>
    <property type="match status" value="1"/>
</dbReference>
<keyword evidence="5" id="KW-1185">Reference proteome</keyword>
<keyword evidence="1" id="KW-0378">Hydrolase</keyword>
<evidence type="ECO:0000256" key="2">
    <source>
        <dbReference type="ARBA" id="ARBA00023295"/>
    </source>
</evidence>
<protein>
    <recommendedName>
        <fullName evidence="3">Inosine/uridine-preferring nucleoside hydrolase domain-containing protein</fullName>
    </recommendedName>
</protein>
<dbReference type="GO" id="GO:0005829">
    <property type="term" value="C:cytosol"/>
    <property type="evidence" value="ECO:0007669"/>
    <property type="project" value="TreeGrafter"/>
</dbReference>
<dbReference type="PANTHER" id="PTHR12304:SF4">
    <property type="entry name" value="URIDINE NUCLEOSIDASE"/>
    <property type="match status" value="1"/>
</dbReference>
<dbReference type="Pfam" id="PF01156">
    <property type="entry name" value="IU_nuc_hydro"/>
    <property type="match status" value="1"/>
</dbReference>
<proteinExistence type="predicted"/>
<dbReference type="EMBL" id="CP014145">
    <property type="protein sequence ID" value="AMB59983.1"/>
    <property type="molecule type" value="Genomic_DNA"/>
</dbReference>
<name>A0A0Y0Q1P5_9MICO</name>
<dbReference type="Proteomes" id="UP000058305">
    <property type="component" value="Chromosome"/>
</dbReference>
<organism evidence="4 5">
    <name type="scientific">Microterricola viridarii</name>
    <dbReference type="NCBI Taxonomy" id="412690"/>
    <lineage>
        <taxon>Bacteria</taxon>
        <taxon>Bacillati</taxon>
        <taxon>Actinomycetota</taxon>
        <taxon>Actinomycetes</taxon>
        <taxon>Micrococcales</taxon>
        <taxon>Microbacteriaceae</taxon>
        <taxon>Microterricola</taxon>
    </lineage>
</organism>
<evidence type="ECO:0000313" key="4">
    <source>
        <dbReference type="EMBL" id="AMB59983.1"/>
    </source>
</evidence>
<evidence type="ECO:0000259" key="3">
    <source>
        <dbReference type="Pfam" id="PF01156"/>
    </source>
</evidence>
<dbReference type="OrthoDB" id="9797882at2"/>
<dbReference type="SUPFAM" id="SSF53590">
    <property type="entry name" value="Nucleoside hydrolase"/>
    <property type="match status" value="1"/>
</dbReference>
<dbReference type="CDD" id="cd02651">
    <property type="entry name" value="nuc_hydro_IU_UC_XIUA"/>
    <property type="match status" value="1"/>
</dbReference>
<dbReference type="InterPro" id="IPR036452">
    <property type="entry name" value="Ribo_hydro-like"/>
</dbReference>
<gene>
    <name evidence="4" type="ORF">AWU67_15220</name>
</gene>
<dbReference type="RefSeq" id="WP_067230972.1">
    <property type="nucleotide sequence ID" value="NZ_CP014145.1"/>
</dbReference>
<dbReference type="InterPro" id="IPR023186">
    <property type="entry name" value="IUNH"/>
</dbReference>
<reference evidence="4 5" key="1">
    <citation type="journal article" date="2016" name="J. Biotechnol.">
        <title>First complete genome sequence of a species in the genus Microterricola, an extremophilic cold active enzyme producing bacterial strain ERGS5:02 isolated from Sikkim Himalaya.</title>
        <authorList>
            <person name="Himanshu"/>
            <person name="Swarnkar M.K."/>
            <person name="Singh D."/>
            <person name="Kumar R."/>
        </authorList>
    </citation>
    <scope>NUCLEOTIDE SEQUENCE [LARGE SCALE GENOMIC DNA]</scope>
    <source>
        <strain evidence="4 5">ERGS5:02</strain>
    </source>
</reference>
<dbReference type="GO" id="GO:0006152">
    <property type="term" value="P:purine nucleoside catabolic process"/>
    <property type="evidence" value="ECO:0007669"/>
    <property type="project" value="TreeGrafter"/>
</dbReference>
<evidence type="ECO:0000313" key="5">
    <source>
        <dbReference type="Proteomes" id="UP000058305"/>
    </source>
</evidence>
<dbReference type="KEGG" id="mvd:AWU67_15220"/>
<keyword evidence="2" id="KW-0326">Glycosidase</keyword>
<reference evidence="5" key="2">
    <citation type="submission" date="2016-01" db="EMBL/GenBank/DDBJ databases">
        <title>First complete genome sequence of a species in the genus Microterricola, an extremophilic cold active enzyme producing strain ERGS5:02 isolated from Sikkim Himalaya.</title>
        <authorList>
            <person name="Kumar R."/>
            <person name="Singh D."/>
            <person name="Swarnkar M.K."/>
        </authorList>
    </citation>
    <scope>NUCLEOTIDE SEQUENCE [LARGE SCALE GENOMIC DNA]</scope>
    <source>
        <strain evidence="5">ERGS5:02</strain>
    </source>
</reference>